<feature type="domain" description="Carrier" evidence="7">
    <location>
        <begin position="1640"/>
        <end position="1714"/>
    </location>
</feature>
<evidence type="ECO:0000256" key="4">
    <source>
        <dbReference type="ARBA" id="ARBA00022553"/>
    </source>
</evidence>
<dbReference type="NCBIfam" id="NF003417">
    <property type="entry name" value="PRK04813.1"/>
    <property type="match status" value="2"/>
</dbReference>
<dbReference type="InterPro" id="IPR020806">
    <property type="entry name" value="PKS_PP-bd"/>
</dbReference>
<dbReference type="InterPro" id="IPR025110">
    <property type="entry name" value="AMP-bd_C"/>
</dbReference>
<feature type="domain" description="Carrier" evidence="7">
    <location>
        <begin position="558"/>
        <end position="633"/>
    </location>
</feature>
<evidence type="ECO:0000256" key="1">
    <source>
        <dbReference type="ARBA" id="ARBA00001957"/>
    </source>
</evidence>
<evidence type="ECO:0000256" key="5">
    <source>
        <dbReference type="ARBA" id="ARBA00022737"/>
    </source>
</evidence>
<dbReference type="GO" id="GO:0017000">
    <property type="term" value="P:antibiotic biosynthetic process"/>
    <property type="evidence" value="ECO:0007669"/>
    <property type="project" value="UniProtKB-KW"/>
</dbReference>
<dbReference type="Gene3D" id="3.30.559.10">
    <property type="entry name" value="Chloramphenicol acetyltransferase-like domain"/>
    <property type="match status" value="2"/>
</dbReference>
<dbReference type="PANTHER" id="PTHR45527">
    <property type="entry name" value="NONRIBOSOMAL PEPTIDE SYNTHETASE"/>
    <property type="match status" value="1"/>
</dbReference>
<dbReference type="GO" id="GO:0008610">
    <property type="term" value="P:lipid biosynthetic process"/>
    <property type="evidence" value="ECO:0007669"/>
    <property type="project" value="UniProtKB-ARBA"/>
</dbReference>
<dbReference type="InterPro" id="IPR023213">
    <property type="entry name" value="CAT-like_dom_sf"/>
</dbReference>
<evidence type="ECO:0000256" key="6">
    <source>
        <dbReference type="ARBA" id="ARBA00023194"/>
    </source>
</evidence>
<dbReference type="InterPro" id="IPR010071">
    <property type="entry name" value="AA_adenyl_dom"/>
</dbReference>
<dbReference type="Pfam" id="PF00501">
    <property type="entry name" value="AMP-binding"/>
    <property type="match status" value="2"/>
</dbReference>
<dbReference type="Gene3D" id="2.30.38.10">
    <property type="entry name" value="Luciferase, Domain 3"/>
    <property type="match status" value="2"/>
</dbReference>
<organism evidence="9 10">
    <name type="scientific">Moorena producens 3L</name>
    <dbReference type="NCBI Taxonomy" id="489825"/>
    <lineage>
        <taxon>Bacteria</taxon>
        <taxon>Bacillati</taxon>
        <taxon>Cyanobacteriota</taxon>
        <taxon>Cyanophyceae</taxon>
        <taxon>Coleofasciculales</taxon>
        <taxon>Coleofasciculaceae</taxon>
        <taxon>Moorena</taxon>
    </lineage>
</organism>
<proteinExistence type="inferred from homology"/>
<gene>
    <name evidence="9" type="ORF">LYNGBM3L_68140</name>
</gene>
<dbReference type="GO" id="GO:0031177">
    <property type="term" value="F:phosphopantetheine binding"/>
    <property type="evidence" value="ECO:0007669"/>
    <property type="project" value="InterPro"/>
</dbReference>
<dbReference type="InterPro" id="IPR006162">
    <property type="entry name" value="Ppantetheine_attach_site"/>
</dbReference>
<dbReference type="SUPFAM" id="SSF56801">
    <property type="entry name" value="Acetyl-CoA synthetase-like"/>
    <property type="match status" value="2"/>
</dbReference>
<evidence type="ECO:0000256" key="3">
    <source>
        <dbReference type="ARBA" id="ARBA00022450"/>
    </source>
</evidence>
<comment type="cofactor">
    <cofactor evidence="1">
        <name>pantetheine 4'-phosphate</name>
        <dbReference type="ChEBI" id="CHEBI:47942"/>
    </cofactor>
</comment>
<dbReference type="Gene3D" id="1.10.1200.10">
    <property type="entry name" value="ACP-like"/>
    <property type="match status" value="2"/>
</dbReference>
<dbReference type="eggNOG" id="COG1020">
    <property type="taxonomic scope" value="Bacteria"/>
</dbReference>
<dbReference type="InterPro" id="IPR001242">
    <property type="entry name" value="Condensation_dom"/>
</dbReference>
<dbReference type="Pfam" id="PF13193">
    <property type="entry name" value="AMP-binding_C"/>
    <property type="match status" value="2"/>
</dbReference>
<dbReference type="GO" id="GO:0044550">
    <property type="term" value="P:secondary metabolite biosynthetic process"/>
    <property type="evidence" value="ECO:0007669"/>
    <property type="project" value="UniProtKB-ARBA"/>
</dbReference>
<dbReference type="GO" id="GO:0003824">
    <property type="term" value="F:catalytic activity"/>
    <property type="evidence" value="ECO:0007669"/>
    <property type="project" value="UniProtKB-KW"/>
</dbReference>
<dbReference type="FunFam" id="1.10.1200.10:FF:000005">
    <property type="entry name" value="Nonribosomal peptide synthetase 1"/>
    <property type="match status" value="2"/>
</dbReference>
<dbReference type="CDD" id="cd12117">
    <property type="entry name" value="A_NRPS_Srf_like"/>
    <property type="match status" value="1"/>
</dbReference>
<dbReference type="Gene3D" id="3.40.50.980">
    <property type="match status" value="4"/>
</dbReference>
<evidence type="ECO:0000313" key="8">
    <source>
        <dbReference type="EMBL" id="AEE88240.1"/>
    </source>
</evidence>
<evidence type="ECO:0000259" key="7">
    <source>
        <dbReference type="PROSITE" id="PS50075"/>
    </source>
</evidence>
<dbReference type="Gene3D" id="3.30.559.30">
    <property type="entry name" value="Nonribosomal peptide synthetase, condensation domain"/>
    <property type="match status" value="2"/>
</dbReference>
<keyword evidence="10" id="KW-1185">Reference proteome</keyword>
<dbReference type="NCBIfam" id="TIGR01733">
    <property type="entry name" value="AA-adenyl-dom"/>
    <property type="match status" value="2"/>
</dbReference>
<dbReference type="InterPro" id="IPR045851">
    <property type="entry name" value="AMP-bd_C_sf"/>
</dbReference>
<dbReference type="GO" id="GO:0005829">
    <property type="term" value="C:cytosol"/>
    <property type="evidence" value="ECO:0007669"/>
    <property type="project" value="TreeGrafter"/>
</dbReference>
<dbReference type="RefSeq" id="WP_008190729.1">
    <property type="nucleotide sequence ID" value="NZ_GL890971.1"/>
</dbReference>
<dbReference type="SUPFAM" id="SSF52777">
    <property type="entry name" value="CoA-dependent acyltransferases"/>
    <property type="match status" value="4"/>
</dbReference>
<dbReference type="PROSITE" id="PS50075">
    <property type="entry name" value="CARRIER"/>
    <property type="match status" value="2"/>
</dbReference>
<comment type="similarity">
    <text evidence="2">Belongs to the ATP-dependent AMP-binding enzyme family.</text>
</comment>
<evidence type="ECO:0000313" key="9">
    <source>
        <dbReference type="EMBL" id="EGJ28876.1"/>
    </source>
</evidence>
<dbReference type="FunFam" id="3.40.50.12780:FF:000012">
    <property type="entry name" value="Non-ribosomal peptide synthetase"/>
    <property type="match status" value="2"/>
</dbReference>
<dbReference type="InterPro" id="IPR009081">
    <property type="entry name" value="PP-bd_ACP"/>
</dbReference>
<dbReference type="InterPro" id="IPR020459">
    <property type="entry name" value="AMP-binding"/>
</dbReference>
<keyword evidence="6" id="KW-0045">Antibiotic biosynthesis</keyword>
<dbReference type="FunFam" id="3.40.50.980:FF:000001">
    <property type="entry name" value="Non-ribosomal peptide synthetase"/>
    <property type="match status" value="2"/>
</dbReference>
<dbReference type="HOGENOM" id="CLU_000022_2_2_3"/>
<dbReference type="OrthoDB" id="9778383at2"/>
<dbReference type="Pfam" id="PF00550">
    <property type="entry name" value="PP-binding"/>
    <property type="match status" value="2"/>
</dbReference>
<dbReference type="Pfam" id="PF00668">
    <property type="entry name" value="Condensation"/>
    <property type="match status" value="2"/>
</dbReference>
<name>F4Y2N2_9CYAN</name>
<dbReference type="Gene3D" id="3.30.300.30">
    <property type="match status" value="2"/>
</dbReference>
<protein>
    <submittedName>
        <fullName evidence="9">Non-ribosomal peptide synthase domain TIGR01720/amino acid adenylation domain protein</fullName>
    </submittedName>
    <submittedName>
        <fullName evidence="8">Putative nonribosomal peptide synthetase</fullName>
    </submittedName>
</protein>
<keyword evidence="4" id="KW-0597">Phosphoprotein</keyword>
<dbReference type="CDD" id="cd19534">
    <property type="entry name" value="E_NRPS"/>
    <property type="match status" value="1"/>
</dbReference>
<dbReference type="PROSITE" id="PS00455">
    <property type="entry name" value="AMP_BINDING"/>
    <property type="match status" value="2"/>
</dbReference>
<evidence type="ECO:0000313" key="10">
    <source>
        <dbReference type="Proteomes" id="UP000003959"/>
    </source>
</evidence>
<dbReference type="EMBL" id="GL890971">
    <property type="protein sequence ID" value="EGJ28876.1"/>
    <property type="molecule type" value="Genomic_DNA"/>
</dbReference>
<dbReference type="FunFam" id="2.30.38.10:FF:000001">
    <property type="entry name" value="Non-ribosomal peptide synthetase PvdI"/>
    <property type="match status" value="2"/>
</dbReference>
<dbReference type="SMART" id="SM00823">
    <property type="entry name" value="PKS_PP"/>
    <property type="match status" value="2"/>
</dbReference>
<dbReference type="SUPFAM" id="SSF47336">
    <property type="entry name" value="ACP-like"/>
    <property type="match status" value="2"/>
</dbReference>
<dbReference type="InterPro" id="IPR036736">
    <property type="entry name" value="ACP-like_sf"/>
</dbReference>
<sequence>MSEKNYSKGQNLPIITTDAQHKLLVEWNDTQTDYPKARCIHQLFEEQVAKSPDAIALSFEHQQLTYRELNAQANQLAHHLKSLGVGPEVLVGICVGRSPEIVMGLLAILKAGGAYVPLDPTYPTERLSYMIKDAQIKVLLTQQQLIERLGQTQQQEVRVVCLEAQRDAINLHSQENLSNTTTSENLAYVIYTSGSTGQPKGVAVPHRAVNRLVINTNYIQLSPRDRVAQASNISFDAATFEIWGALLQGAQLVGLPKDILLSPQDLAAQIQTQNISVLFLTTALFNQVARTVPQVFQNLETLLFGGEAVDPQSVKEVLRNNPPQRLLHVYGPTENTTFSSWYLVKEVPEGATNIPIGRPLSNTQFYVLDQARQLVPVGVPGELYLGGEGLARGYLNRQALTEAKFIPNPFTTALEEAPQKPEQQRLYKTGDLVRYLPDGNIEFLGRIDNQVKIRGFRIELGEIEALLTQHPTIGEAVLVVREELPGDQRLVAYLVPSDQRPVLSEIREWIKEKLPDYMLPSAFVVLEKLPLTPNGKVDRKVLPAPPKTRPDLDVPWVAPRNGVEEKLVSIWSEILGFEEIGIHDNLFDLGGHSLIATQIITRIWDIFQVKLLLHNLFEANTIAQLSQLIQQAQTSQEESQLLAIQPMVREGNLPVSFAQERVYFIEQLAPNRAYQFQSTLRFKGQLDVSVLEKTLTEIVRRHEIFRTTLPAVEGRPFQVIHPAPSIQLPVVDLQALPESDQDSEIQGHLDVELQKPFDLTQLPLVRWTLLRLSPQDHILLHVEHHMVHDGWSFNIFLRELVELYKAFSTGDLSPLPEPTLQFVDFAHWQREWVKGEAAQRQLAYWQQTLSGSAPLLELPYDRPRPAEQTYQGTSIRTDLPLHLCQDLRCLGRQEGSTLFMTMFAAFLTLLHRYTGRDDLNVGTAVANRRIPGTEGLIGMIVNNLVLRTDLSGDPSFRTLLHRVRQVTLEGYANEDLPFDKVVDALNPVRDLSHNPLFQVMFSFHDSPLSDLKLPGLEMSLYEALSNQSAKFDLDVVTIPRSEQRVGQGSTAEGEEGITMIWEYNSDLFDGTTIERMMGHYQILLEGIVANPSQKLSQVPILSPEQEHQLLVEWNQTQAEYSINGCIHHLFEAQVQNSPEAVAVSFAGQHLTYGELNAKANQLARHLQTLGVKPETLVGLCIDRSLDLIVGLLGILKAGAAYVPLDPAYPSERLSYMVNDAQVSVLVTKKQWSTLKSEHPMAVVCLDTQQDVISQYSTQNPESTVTPEDLAYVMYTSGSTGQPKGVMIEHRSLVNFTQAAVITYKITKSDRILQFASISFDTAAEEIYPCLTQGATLILRTEEMIQSIPEFVDQSQRLQLTVWNFPTAYWHLLCSELTQERLVLPESLRLVIIGGERALPEKVSLWLEFVGDSVTLVNSYGPTEGTVIATVSQLVNQPQQGQPIAIGRPIPNAKTYVLDESLQPVPVGVPGELHIGGAGVARGYLNRPDLTQEKFISDPFNQDSNSRLYKTGDKVRYRADGNLEFLGRLDNQVKIRGFRVELGEIEAVLNQHSQVFQSVVVAREETPGNKRLVGYVVPHDKGQIEINAVSQMLKQTLPPYMVPSSLVILDALPLTPSGKVNHRALPVPERLNLGSLGDLEEPLTWIEGHLRKIWAEVLGIAQVGIHDNFFELGGDSIVSIQMIARAARSGLQFTPKQLFQHQTIAELAEVVGTTRKVEANQGVVTGMVPLTPIQQWFFQENLPDPHYFNQSILLHVTLDLKAEVLEKAVGHLLVHHDSLRLQFVKEKEHWQQRNTKPDQPTPVEIVDLSKLTAEEQVTALKEKEAEQQASLDLSSGLLLGVTWFQCGQDHSDYLLLVIHHLAVDGISWRILLEDLGTLYQQIDRGEEIQLPLKTTAFQDWSNQLVNYAASQKLATELSYWLSQGQVNQPELPVDYPGDPAEQENKAIASTAKVSIALAEELTRALLQDVPSVYNTRINDVLLTALVQSFGGWTGEPSLLIDLEGHGREDLFEDVDLSRTVGWFTTLFPVQLTLESLEDPGEALKSIKEQLRRIPKGGIGYGVLRYLHQDSGIKQELAALKPAPVSFNYLGQLERMLSTSTGLGVIKELKSEQSPRSYRSHLLGVSGFVSEGKLEMTFAYSDRIHKKSTIEGLAHGFIQALETLITHCQSPDTGGYTPSDFSASNLNQKQLDKLMSRMNKRKRR</sequence>
<keyword evidence="5" id="KW-0677">Repeat</keyword>
<dbReference type="PANTHER" id="PTHR45527:SF14">
    <property type="entry name" value="PLIPASTATIN SYNTHASE SUBUNIT B"/>
    <property type="match status" value="1"/>
</dbReference>
<reference evidence="9" key="2">
    <citation type="journal article" date="2011" name="Proc. Natl. Acad. Sci. U.S.A.">
        <title>Genomic insights into the physiology and ecology of the marine filamentous cyanobacterium Lyngbya majuscula.</title>
        <authorList>
            <person name="Jones A.C."/>
            <person name="Monroe E.A."/>
            <person name="Podell S."/>
            <person name="Hess W.R."/>
            <person name="Klages S."/>
            <person name="Esquenazi E."/>
            <person name="Niessen S."/>
            <person name="Hoover H."/>
            <person name="Rothmann M."/>
            <person name="Lasken R.S."/>
            <person name="Yates J.R.III."/>
            <person name="Reinhardt R."/>
            <person name="Kube M."/>
            <person name="Burkart M.D."/>
            <person name="Allen E.E."/>
            <person name="Dorrestein P.C."/>
            <person name="Gerwick W.H."/>
            <person name="Gerwick L."/>
        </authorList>
    </citation>
    <scope>NUCLEOTIDE SEQUENCE</scope>
    <source>
        <strain evidence="9">3L</strain>
    </source>
</reference>
<evidence type="ECO:0000256" key="2">
    <source>
        <dbReference type="ARBA" id="ARBA00006432"/>
    </source>
</evidence>
<dbReference type="GO" id="GO:0043041">
    <property type="term" value="P:amino acid activation for nonribosomal peptide biosynthetic process"/>
    <property type="evidence" value="ECO:0007669"/>
    <property type="project" value="TreeGrafter"/>
</dbReference>
<dbReference type="InterPro" id="IPR020845">
    <property type="entry name" value="AMP-binding_CS"/>
</dbReference>
<dbReference type="InterPro" id="IPR000873">
    <property type="entry name" value="AMP-dep_synth/lig_dom"/>
</dbReference>
<dbReference type="CDD" id="cd19531">
    <property type="entry name" value="LCL_NRPS-like"/>
    <property type="match status" value="1"/>
</dbReference>
<dbReference type="InterPro" id="IPR010060">
    <property type="entry name" value="NRPS_synth"/>
</dbReference>
<keyword evidence="3" id="KW-0596">Phosphopantetheine</keyword>
<dbReference type="PROSITE" id="PS00012">
    <property type="entry name" value="PHOSPHOPANTETHEINE"/>
    <property type="match status" value="2"/>
</dbReference>
<dbReference type="EMBL" id="HQ696496">
    <property type="protein sequence ID" value="AEE88240.1"/>
    <property type="molecule type" value="Genomic_DNA"/>
</dbReference>
<dbReference type="FunFam" id="3.30.300.30:FF:000010">
    <property type="entry name" value="Enterobactin synthetase component F"/>
    <property type="match status" value="2"/>
</dbReference>
<accession>F4Y2N2</accession>
<dbReference type="Proteomes" id="UP000003959">
    <property type="component" value="Unassembled WGS sequence"/>
</dbReference>
<dbReference type="PRINTS" id="PR00154">
    <property type="entry name" value="AMPBINDING"/>
</dbReference>
<dbReference type="NCBIfam" id="TIGR01720">
    <property type="entry name" value="NRPS-para261"/>
    <property type="match status" value="1"/>
</dbReference>
<reference evidence="8 10" key="1">
    <citation type="journal article" date="2011" name="Proc. Natl. Acad. Sci. U.S.A.">
        <title>Genomic insights into the physiology and ecology of the marine filamentous cyanobacterium Lyngbya majuscula.</title>
        <authorList>
            <person name="Jones A.C."/>
            <person name="Monroe E.A."/>
            <person name="Podell S."/>
            <person name="Hess W.R."/>
            <person name="Klages S."/>
            <person name="Esquenazi E."/>
            <person name="Niessen S."/>
            <person name="Hoover H."/>
            <person name="Rothmann M."/>
            <person name="Lasken R.S."/>
            <person name="Yates J.R.III."/>
            <person name="Reinhardt R."/>
            <person name="Kube M."/>
            <person name="Burkart M.D."/>
            <person name="Allen E.E."/>
            <person name="Dorrestein P.C."/>
            <person name="Gerwick W.H."/>
            <person name="Gerwick L."/>
        </authorList>
    </citation>
    <scope>NUCLEOTIDE SEQUENCE [LARGE SCALE GENOMIC DNA]</scope>
    <source>
        <strain evidence="8 10">3L</strain>
    </source>
</reference>